<evidence type="ECO:0000256" key="6">
    <source>
        <dbReference type="ARBA" id="ARBA00023136"/>
    </source>
</evidence>
<feature type="transmembrane region" description="Helical" evidence="7">
    <location>
        <begin position="385"/>
        <end position="406"/>
    </location>
</feature>
<dbReference type="Gene3D" id="1.20.1250.20">
    <property type="entry name" value="MFS general substrate transporter like domains"/>
    <property type="match status" value="1"/>
</dbReference>
<evidence type="ECO:0000256" key="7">
    <source>
        <dbReference type="SAM" id="Phobius"/>
    </source>
</evidence>
<dbReference type="STRING" id="1640674.SAMN05216323_11281"/>
<dbReference type="PANTHER" id="PTHR23513">
    <property type="entry name" value="INTEGRAL MEMBRANE EFFLUX PROTEIN-RELATED"/>
    <property type="match status" value="1"/>
</dbReference>
<feature type="transmembrane region" description="Helical" evidence="7">
    <location>
        <begin position="359"/>
        <end position="379"/>
    </location>
</feature>
<dbReference type="PANTHER" id="PTHR23513:SF11">
    <property type="entry name" value="STAPHYLOFERRIN A TRANSPORTER"/>
    <property type="match status" value="1"/>
</dbReference>
<feature type="domain" description="Major facilitator superfamily (MFS) profile" evidence="8">
    <location>
        <begin position="196"/>
        <end position="423"/>
    </location>
</feature>
<dbReference type="InterPro" id="IPR010290">
    <property type="entry name" value="TM_effector"/>
</dbReference>
<reference evidence="9 10" key="1">
    <citation type="submission" date="2016-09" db="EMBL/GenBank/DDBJ databases">
        <authorList>
            <person name="Capua I."/>
            <person name="De Benedictis P."/>
            <person name="Joannis T."/>
            <person name="Lombin L.H."/>
            <person name="Cattoli G."/>
        </authorList>
    </citation>
    <scope>NUCLEOTIDE SEQUENCE [LARGE SCALE GENOMIC DNA]</scope>
    <source>
        <strain evidence="9 10">A7P-90m</strain>
    </source>
</reference>
<dbReference type="AlphaFoldDB" id="A0A1G6TML0"/>
<feature type="transmembrane region" description="Helical" evidence="7">
    <location>
        <begin position="28"/>
        <end position="52"/>
    </location>
</feature>
<organism evidence="9 10">
    <name type="scientific">Williamwhitmania taraxaci</name>
    <dbReference type="NCBI Taxonomy" id="1640674"/>
    <lineage>
        <taxon>Bacteria</taxon>
        <taxon>Pseudomonadati</taxon>
        <taxon>Bacteroidota</taxon>
        <taxon>Bacteroidia</taxon>
        <taxon>Bacteroidales</taxon>
        <taxon>Williamwhitmaniaceae</taxon>
        <taxon>Williamwhitmania</taxon>
    </lineage>
</organism>
<name>A0A1G6TML0_9BACT</name>
<feature type="transmembrane region" description="Helical" evidence="7">
    <location>
        <begin position="301"/>
        <end position="318"/>
    </location>
</feature>
<evidence type="ECO:0000256" key="5">
    <source>
        <dbReference type="ARBA" id="ARBA00022989"/>
    </source>
</evidence>
<evidence type="ECO:0000256" key="4">
    <source>
        <dbReference type="ARBA" id="ARBA00022692"/>
    </source>
</evidence>
<comment type="subcellular location">
    <subcellularLocation>
        <location evidence="1">Cell membrane</location>
        <topology evidence="1">Multi-pass membrane protein</topology>
    </subcellularLocation>
</comment>
<dbReference type="EMBL" id="FMYP01000128">
    <property type="protein sequence ID" value="SDD30422.1"/>
    <property type="molecule type" value="Genomic_DNA"/>
</dbReference>
<dbReference type="Proteomes" id="UP000199452">
    <property type="component" value="Unassembled WGS sequence"/>
</dbReference>
<dbReference type="OrthoDB" id="9775268at2"/>
<gene>
    <name evidence="9" type="ORF">SAMN05216323_11281</name>
</gene>
<sequence length="423" mass="46518">MNRFLDIRSYFQGVGFAFRAMQSRNFKLFFYGQIVSLIGTWVQNIALGWLVYRLTNSVFLLGLVGFAGQIPSLLITPFAGVYADRLNRHKVMIITQMCSMVLAFSLAILVFTDSIQVWQILFLATLNGVVLAVDTPFRHAFLLVMVGDKSLLQNAIALNSTLINSARFIGPTIGGIIIALMGEAWCFLLNGVSFMAVIGALLAMRVDPFHYIVKESSIFHDLKEGFRYSFSFVPIRYLLILVGITGFFGLPFQVFLPVYAKDILGGGAELLGFLTGSMGAGALVGAFYLASRKTIATIPRLIMITAIIFAVTLMGFAYSRAIPLSIILMFFMGLGMILAFAATNTLLQTIVDEDKRGRVVSLYGMSFMGITPLGSLLLGSLSHRWGVQSVLFVSGFFCLLAAFLYARRIPLIQKVVDSVVKIT</sequence>
<dbReference type="PROSITE" id="PS50850">
    <property type="entry name" value="MFS"/>
    <property type="match status" value="1"/>
</dbReference>
<dbReference type="CDD" id="cd06173">
    <property type="entry name" value="MFS_MefA_like"/>
    <property type="match status" value="1"/>
</dbReference>
<dbReference type="InterPro" id="IPR020846">
    <property type="entry name" value="MFS_dom"/>
</dbReference>
<dbReference type="GO" id="GO:0022857">
    <property type="term" value="F:transmembrane transporter activity"/>
    <property type="evidence" value="ECO:0007669"/>
    <property type="project" value="InterPro"/>
</dbReference>
<feature type="transmembrane region" description="Helical" evidence="7">
    <location>
        <begin position="58"/>
        <end position="79"/>
    </location>
</feature>
<feature type="transmembrane region" description="Helical" evidence="7">
    <location>
        <begin position="156"/>
        <end position="181"/>
    </location>
</feature>
<feature type="transmembrane region" description="Helical" evidence="7">
    <location>
        <begin position="117"/>
        <end position="135"/>
    </location>
</feature>
<protein>
    <submittedName>
        <fullName evidence="9">Predicted arabinose efflux permease, MFS family</fullName>
    </submittedName>
</protein>
<evidence type="ECO:0000256" key="2">
    <source>
        <dbReference type="ARBA" id="ARBA00022448"/>
    </source>
</evidence>
<evidence type="ECO:0000259" key="8">
    <source>
        <dbReference type="PROSITE" id="PS50850"/>
    </source>
</evidence>
<dbReference type="Pfam" id="PF05977">
    <property type="entry name" value="MFS_3"/>
    <property type="match status" value="1"/>
</dbReference>
<feature type="transmembrane region" description="Helical" evidence="7">
    <location>
        <begin position="270"/>
        <end position="289"/>
    </location>
</feature>
<keyword evidence="6 7" id="KW-0472">Membrane</keyword>
<feature type="transmembrane region" description="Helical" evidence="7">
    <location>
        <begin position="225"/>
        <end position="250"/>
    </location>
</feature>
<dbReference type="GO" id="GO:0005886">
    <property type="term" value="C:plasma membrane"/>
    <property type="evidence" value="ECO:0007669"/>
    <property type="project" value="UniProtKB-SubCell"/>
</dbReference>
<proteinExistence type="predicted"/>
<feature type="transmembrane region" description="Helical" evidence="7">
    <location>
        <begin position="91"/>
        <end position="111"/>
    </location>
</feature>
<dbReference type="InterPro" id="IPR036259">
    <property type="entry name" value="MFS_trans_sf"/>
</dbReference>
<keyword evidence="5 7" id="KW-1133">Transmembrane helix</keyword>
<keyword evidence="3" id="KW-1003">Cell membrane</keyword>
<dbReference type="RefSeq" id="WP_092441031.1">
    <property type="nucleotide sequence ID" value="NZ_FMYP01000128.1"/>
</dbReference>
<keyword evidence="4 7" id="KW-0812">Transmembrane</keyword>
<accession>A0A1G6TML0</accession>
<evidence type="ECO:0000256" key="1">
    <source>
        <dbReference type="ARBA" id="ARBA00004651"/>
    </source>
</evidence>
<evidence type="ECO:0000256" key="3">
    <source>
        <dbReference type="ARBA" id="ARBA00022475"/>
    </source>
</evidence>
<keyword evidence="2" id="KW-0813">Transport</keyword>
<dbReference type="SUPFAM" id="SSF103473">
    <property type="entry name" value="MFS general substrate transporter"/>
    <property type="match status" value="1"/>
</dbReference>
<feature type="transmembrane region" description="Helical" evidence="7">
    <location>
        <begin position="324"/>
        <end position="347"/>
    </location>
</feature>
<evidence type="ECO:0000313" key="9">
    <source>
        <dbReference type="EMBL" id="SDD30422.1"/>
    </source>
</evidence>
<evidence type="ECO:0000313" key="10">
    <source>
        <dbReference type="Proteomes" id="UP000199452"/>
    </source>
</evidence>
<keyword evidence="10" id="KW-1185">Reference proteome</keyword>
<feature type="transmembrane region" description="Helical" evidence="7">
    <location>
        <begin position="187"/>
        <end position="204"/>
    </location>
</feature>